<evidence type="ECO:0000313" key="3">
    <source>
        <dbReference type="Proteomes" id="UP000070404"/>
    </source>
</evidence>
<evidence type="ECO:0000256" key="1">
    <source>
        <dbReference type="SAM" id="MobiDB-lite"/>
    </source>
</evidence>
<name>A0A133VL67_9EURY</name>
<feature type="compositionally biased region" description="Acidic residues" evidence="1">
    <location>
        <begin position="129"/>
        <end position="146"/>
    </location>
</feature>
<dbReference type="EMBL" id="LHYF01000007">
    <property type="protein sequence ID" value="KXB07184.1"/>
    <property type="molecule type" value="Genomic_DNA"/>
</dbReference>
<reference evidence="2 3" key="1">
    <citation type="journal article" date="2016" name="Sci. Rep.">
        <title>Metabolic traits of an uncultured archaeal lineage -MSBL1- from brine pools of the Red Sea.</title>
        <authorList>
            <person name="Mwirichia R."/>
            <person name="Alam I."/>
            <person name="Rashid M."/>
            <person name="Vinu M."/>
            <person name="Ba-Alawi W."/>
            <person name="Anthony Kamau A."/>
            <person name="Kamanda Ngugi D."/>
            <person name="Goker M."/>
            <person name="Klenk H.P."/>
            <person name="Bajic V."/>
            <person name="Stingl U."/>
        </authorList>
    </citation>
    <scope>NUCLEOTIDE SEQUENCE [LARGE SCALE GENOMIC DNA]</scope>
    <source>
        <strain evidence="2">SCGC-AAA382C18</strain>
    </source>
</reference>
<gene>
    <name evidence="2" type="ORF">AKJ52_00720</name>
</gene>
<evidence type="ECO:0000313" key="2">
    <source>
        <dbReference type="EMBL" id="KXB07184.1"/>
    </source>
</evidence>
<comment type="caution">
    <text evidence="2">The sequence shown here is derived from an EMBL/GenBank/DDBJ whole genome shotgun (WGS) entry which is preliminary data.</text>
</comment>
<dbReference type="Proteomes" id="UP000070404">
    <property type="component" value="Unassembled WGS sequence"/>
</dbReference>
<feature type="compositionally biased region" description="Basic and acidic residues" evidence="1">
    <location>
        <begin position="110"/>
        <end position="128"/>
    </location>
</feature>
<organism evidence="2 3">
    <name type="scientific">candidate division MSBL1 archaeon SCGC-AAA382C18</name>
    <dbReference type="NCBI Taxonomy" id="1698281"/>
    <lineage>
        <taxon>Archaea</taxon>
        <taxon>Methanobacteriati</taxon>
        <taxon>Methanobacteriota</taxon>
        <taxon>candidate division MSBL1</taxon>
    </lineage>
</organism>
<protein>
    <submittedName>
        <fullName evidence="2">Uncharacterized protein</fullName>
    </submittedName>
</protein>
<feature type="non-terminal residue" evidence="2">
    <location>
        <position position="1"/>
    </location>
</feature>
<dbReference type="AlphaFoldDB" id="A0A133VL67"/>
<feature type="region of interest" description="Disordered" evidence="1">
    <location>
        <begin position="92"/>
        <end position="155"/>
    </location>
</feature>
<accession>A0A133VL67</accession>
<dbReference type="Gene3D" id="3.90.25.10">
    <property type="entry name" value="UDP-galactose 4-epimerase, domain 1"/>
    <property type="match status" value="1"/>
</dbReference>
<keyword evidence="3" id="KW-1185">Reference proteome</keyword>
<sequence length="155" mass="18067">SGVYKIKELADTVGEVANDKYGQDVKIQRLENPRVEADKHPFETISRKLPNEFGFERKVSLRKEIDRMLELLTRDEIQERIEQVKDVIMPETQWSGEKERPDVIEVYSPGEKDWGIYEPKLDTGRSESEESEEEEEAGEEVEEEEAERVAPKIEE</sequence>
<proteinExistence type="predicted"/>